<protein>
    <recommendedName>
        <fullName evidence="4">Glycosyltransferase RgtA/B/C/D-like domain-containing protein</fullName>
    </recommendedName>
</protein>
<feature type="transmembrane region" description="Helical" evidence="1">
    <location>
        <begin position="66"/>
        <end position="87"/>
    </location>
</feature>
<sequence>MLLARLLTGAWQDMFLHNGDSIVLPMILQSFSRQETFEWVFSSQLFFFPEIPLYAVSALFAPTPQAALAINAGLNLVLLYGALRWVGSILSPQRFPRHAIVLSALLCIGLFAVFVVLERDPVVNSTAMATFFLLTTYYSGSVLSGLAVVSLSLWMIRNPVIERGQFRALAPRSAAVFAISWLTATSNPLFLLQIAAPLAVTLLLLLFMGRVNWIVFSVVVGVQAVAAAASLLTRRLLVAFYSTDVAGYVRTDEIPASMKALSQVVLDLLDRKSGTLKLVLLVALMSISAGYLLVALYAQARPQMAKRFSTTKVFIASYVSITVVVLLLGYIVTGSTTTRYLIPLFIIPLLGGVALLTSVGERILRRWPLRANRVILSMLGVLLVLGGAGTALSAPRLAEVTASEEFSSADCLDSFLAGKSANGVASFWSSRPMELYGSHTGVILQVYPDSLSAQAWMINMASFVDRDFSYVVVDGTWMTAENVQSLGKPAAIHQCGSYDIYDYEGTEGKSLLTGSVQRSVLSIRTERGFDH</sequence>
<feature type="transmembrane region" description="Helical" evidence="1">
    <location>
        <begin position="371"/>
        <end position="392"/>
    </location>
</feature>
<feature type="transmembrane region" description="Helical" evidence="1">
    <location>
        <begin position="190"/>
        <end position="207"/>
    </location>
</feature>
<feature type="transmembrane region" description="Helical" evidence="1">
    <location>
        <begin position="39"/>
        <end position="60"/>
    </location>
</feature>
<feature type="transmembrane region" description="Helical" evidence="1">
    <location>
        <begin position="310"/>
        <end position="332"/>
    </location>
</feature>
<keyword evidence="1" id="KW-0472">Membrane</keyword>
<dbReference type="Proteomes" id="UP000092582">
    <property type="component" value="Chromosome 1"/>
</dbReference>
<keyword evidence="1" id="KW-0812">Transmembrane</keyword>
<feature type="transmembrane region" description="Helical" evidence="1">
    <location>
        <begin position="137"/>
        <end position="156"/>
    </location>
</feature>
<dbReference type="AlphaFoldDB" id="A0A1B1BMY1"/>
<keyword evidence="1" id="KW-1133">Transmembrane helix</keyword>
<feature type="transmembrane region" description="Helical" evidence="1">
    <location>
        <begin position="278"/>
        <end position="298"/>
    </location>
</feature>
<feature type="transmembrane region" description="Helical" evidence="1">
    <location>
        <begin position="338"/>
        <end position="359"/>
    </location>
</feature>
<reference evidence="2 3" key="1">
    <citation type="submission" date="2016-06" db="EMBL/GenBank/DDBJ databases">
        <title>Genome sequencing of Cryobacterium arcticum PAMC 27867.</title>
        <authorList>
            <person name="Lee J."/>
            <person name="Kim O.-S."/>
        </authorList>
    </citation>
    <scope>NUCLEOTIDE SEQUENCE [LARGE SCALE GENOMIC DNA]</scope>
    <source>
        <strain evidence="2 3">PAMC 27867</strain>
    </source>
</reference>
<organism evidence="2 3">
    <name type="scientific">Cryobacterium arcticum</name>
    <dbReference type="NCBI Taxonomy" id="670052"/>
    <lineage>
        <taxon>Bacteria</taxon>
        <taxon>Bacillati</taxon>
        <taxon>Actinomycetota</taxon>
        <taxon>Actinomycetes</taxon>
        <taxon>Micrococcales</taxon>
        <taxon>Microbacteriaceae</taxon>
        <taxon>Cryobacterium</taxon>
    </lineage>
</organism>
<evidence type="ECO:0008006" key="4">
    <source>
        <dbReference type="Google" id="ProtNLM"/>
    </source>
</evidence>
<name>A0A1B1BMY1_9MICO</name>
<feature type="transmembrane region" description="Helical" evidence="1">
    <location>
        <begin position="214"/>
        <end position="232"/>
    </location>
</feature>
<gene>
    <name evidence="2" type="ORF">PA27867_2971</name>
</gene>
<dbReference type="KEGG" id="cart:PA27867_2971"/>
<evidence type="ECO:0000313" key="3">
    <source>
        <dbReference type="Proteomes" id="UP000092582"/>
    </source>
</evidence>
<evidence type="ECO:0000313" key="2">
    <source>
        <dbReference type="EMBL" id="ANP73908.1"/>
    </source>
</evidence>
<proteinExistence type="predicted"/>
<evidence type="ECO:0000256" key="1">
    <source>
        <dbReference type="SAM" id="Phobius"/>
    </source>
</evidence>
<dbReference type="EMBL" id="CP016282">
    <property type="protein sequence ID" value="ANP73908.1"/>
    <property type="molecule type" value="Genomic_DNA"/>
</dbReference>
<feature type="transmembrane region" description="Helical" evidence="1">
    <location>
        <begin position="99"/>
        <end position="117"/>
    </location>
</feature>
<feature type="transmembrane region" description="Helical" evidence="1">
    <location>
        <begin position="168"/>
        <end position="184"/>
    </location>
</feature>
<accession>A0A1B1BMY1</accession>
<keyword evidence="3" id="KW-1185">Reference proteome</keyword>